<evidence type="ECO:0000313" key="3">
    <source>
        <dbReference type="EMBL" id="WDE02425.1"/>
    </source>
</evidence>
<reference evidence="3 4" key="2">
    <citation type="journal article" date="2022" name="Mar. Drugs">
        <title>Bioassay-Guided Fractionation Leads to the Detection of Cholic Acid Generated by the Rare Thalassomonas sp.</title>
        <authorList>
            <person name="Pheiffer F."/>
            <person name="Schneider Y.K."/>
            <person name="Hansen E.H."/>
            <person name="Andersen J.H."/>
            <person name="Isaksson J."/>
            <person name="Busche T."/>
            <person name="R C."/>
            <person name="Kalinowski J."/>
            <person name="Zyl L.V."/>
            <person name="Trindade M."/>
        </authorList>
    </citation>
    <scope>NUCLEOTIDE SEQUENCE [LARGE SCALE GENOMIC DNA]</scope>
    <source>
        <strain evidence="3 4">A5K-106</strain>
    </source>
</reference>
<dbReference type="PANTHER" id="PTHR47894:SF4">
    <property type="entry name" value="HTH-TYPE TRANSCRIPTIONAL REGULATOR GADX"/>
    <property type="match status" value="1"/>
</dbReference>
<dbReference type="EMBL" id="CP059736">
    <property type="protein sequence ID" value="WDE02425.1"/>
    <property type="molecule type" value="Genomic_DNA"/>
</dbReference>
<dbReference type="PANTHER" id="PTHR47894">
    <property type="entry name" value="HTH-TYPE TRANSCRIPTIONAL REGULATOR GADX"/>
    <property type="match status" value="1"/>
</dbReference>
<dbReference type="Gene3D" id="1.10.10.60">
    <property type="entry name" value="Homeodomain-like"/>
    <property type="match status" value="1"/>
</dbReference>
<name>A0AAE9YWF9_9GAMM</name>
<dbReference type="GO" id="GO:0005829">
    <property type="term" value="C:cytosol"/>
    <property type="evidence" value="ECO:0007669"/>
    <property type="project" value="TreeGrafter"/>
</dbReference>
<gene>
    <name evidence="3" type="ORF">SG35_028855</name>
</gene>
<dbReference type="RefSeq" id="WP_160298283.1">
    <property type="nucleotide sequence ID" value="NZ_CP059736.1"/>
</dbReference>
<dbReference type="InterPro" id="IPR018060">
    <property type="entry name" value="HTH_AraC"/>
</dbReference>
<accession>A0AAE9YWF9</accession>
<dbReference type="AlphaFoldDB" id="A0AAE9YWF9"/>
<evidence type="ECO:0000256" key="1">
    <source>
        <dbReference type="ARBA" id="ARBA00023125"/>
    </source>
</evidence>
<dbReference type="InterPro" id="IPR032687">
    <property type="entry name" value="AraC-type_N"/>
</dbReference>
<proteinExistence type="predicted"/>
<reference evidence="3 4" key="1">
    <citation type="journal article" date="2015" name="Genome Announc.">
        <title>Draft Genome Sequences of Marine Isolates of Thalassomonas viridans and Thalassomonas actiniarum.</title>
        <authorList>
            <person name="Olonade I."/>
            <person name="van Zyl L.J."/>
            <person name="Trindade M."/>
        </authorList>
    </citation>
    <scope>NUCLEOTIDE SEQUENCE [LARGE SCALE GENOMIC DNA]</scope>
    <source>
        <strain evidence="3 4">A5K-106</strain>
    </source>
</reference>
<feature type="domain" description="HTH araC/xylS-type" evidence="2">
    <location>
        <begin position="245"/>
        <end position="329"/>
    </location>
</feature>
<keyword evidence="1" id="KW-0238">DNA-binding</keyword>
<dbReference type="GO" id="GO:0000976">
    <property type="term" value="F:transcription cis-regulatory region binding"/>
    <property type="evidence" value="ECO:0007669"/>
    <property type="project" value="TreeGrafter"/>
</dbReference>
<keyword evidence="4" id="KW-1185">Reference proteome</keyword>
<dbReference type="GO" id="GO:0003700">
    <property type="term" value="F:DNA-binding transcription factor activity"/>
    <property type="evidence" value="ECO:0007669"/>
    <property type="project" value="InterPro"/>
</dbReference>
<evidence type="ECO:0000259" key="2">
    <source>
        <dbReference type="PROSITE" id="PS01124"/>
    </source>
</evidence>
<organism evidence="3 4">
    <name type="scientific">Thalassomonas actiniarum</name>
    <dbReference type="NCBI Taxonomy" id="485447"/>
    <lineage>
        <taxon>Bacteria</taxon>
        <taxon>Pseudomonadati</taxon>
        <taxon>Pseudomonadota</taxon>
        <taxon>Gammaproteobacteria</taxon>
        <taxon>Alteromonadales</taxon>
        <taxon>Colwelliaceae</taxon>
        <taxon>Thalassomonas</taxon>
    </lineage>
</organism>
<evidence type="ECO:0000313" key="4">
    <source>
        <dbReference type="Proteomes" id="UP000032568"/>
    </source>
</evidence>
<dbReference type="Proteomes" id="UP000032568">
    <property type="component" value="Chromosome pTact"/>
</dbReference>
<protein>
    <submittedName>
        <fullName evidence="3">AraC family transcriptional regulator ligand-binding domain-containing protein</fullName>
    </submittedName>
</protein>
<sequence>MSEKSVSAIAVIDLARQLLALNIIRRQDIELIAFPLHQYFTDKYWSEPASALVQEQRSPEAYLLRLWLLAEENALQPGFGLTIGSTVNEKAKGILANWISQAATLAEVFDIFNRHIMLLNPSESWCLSKKKNSYVLSFKFLDSSYPVAAIERSMSALLAWAGYFCGFTIPVIRAGFAYARPEHHNDYDKIFGKEIRFSAGSNYLVLSREVMRLPIPHANPYLKQVIGERAKSILHQLSANKSLSEQINVLLSSDLRRYSQQQYVCEQLHMSRSTLYRKLKAEQTSFSELLDKVRKSMAQRGIENKLTVEQQCQQLCFYDSSSLYKAYRRWSISP</sequence>
<dbReference type="Pfam" id="PF12625">
    <property type="entry name" value="Arabinose_bd"/>
    <property type="match status" value="1"/>
</dbReference>
<dbReference type="KEGG" id="tact:SG35_028855"/>
<dbReference type="PROSITE" id="PS01124">
    <property type="entry name" value="HTH_ARAC_FAMILY_2"/>
    <property type="match status" value="1"/>
</dbReference>